<dbReference type="InterPro" id="IPR001623">
    <property type="entry name" value="DnaJ_domain"/>
</dbReference>
<evidence type="ECO:0000259" key="1">
    <source>
        <dbReference type="PROSITE" id="PS50076"/>
    </source>
</evidence>
<reference evidence="2" key="2">
    <citation type="journal article" date="2023" name="Int. J. Mol. Sci.">
        <title>De Novo Assembly and Annotation of 11 Diverse Shrub Willow (Salix) Genomes Reveals Novel Gene Organization in Sex-Linked Regions.</title>
        <authorList>
            <person name="Hyden B."/>
            <person name="Feng K."/>
            <person name="Yates T.B."/>
            <person name="Jawdy S."/>
            <person name="Cereghino C."/>
            <person name="Smart L.B."/>
            <person name="Muchero W."/>
        </authorList>
    </citation>
    <scope>NUCLEOTIDE SEQUENCE</scope>
    <source>
        <tissue evidence="2">Shoot tip</tissue>
    </source>
</reference>
<dbReference type="PANTHER" id="PTHR45286">
    <property type="entry name" value="CHAPERONE DNAJ-DOMAIN SUPERFAMILY PROTEIN"/>
    <property type="match status" value="1"/>
</dbReference>
<name>A0A9Q0V1I6_SALPP</name>
<dbReference type="PROSITE" id="PS50076">
    <property type="entry name" value="DNAJ_2"/>
    <property type="match status" value="1"/>
</dbReference>
<dbReference type="OrthoDB" id="445556at2759"/>
<dbReference type="Gene3D" id="1.10.287.110">
    <property type="entry name" value="DnaJ domain"/>
    <property type="match status" value="1"/>
</dbReference>
<reference evidence="2" key="1">
    <citation type="submission" date="2022-11" db="EMBL/GenBank/DDBJ databases">
        <authorList>
            <person name="Hyden B.L."/>
            <person name="Feng K."/>
            <person name="Yates T."/>
            <person name="Jawdy S."/>
            <person name="Smart L.B."/>
            <person name="Muchero W."/>
        </authorList>
    </citation>
    <scope>NUCLEOTIDE SEQUENCE</scope>
    <source>
        <tissue evidence="2">Shoot tip</tissue>
    </source>
</reference>
<evidence type="ECO:0000313" key="2">
    <source>
        <dbReference type="EMBL" id="KAJ6740419.1"/>
    </source>
</evidence>
<accession>A0A9Q0V1I6</accession>
<dbReference type="AlphaFoldDB" id="A0A9Q0V1I6"/>
<keyword evidence="3" id="KW-1185">Reference proteome</keyword>
<dbReference type="PANTHER" id="PTHR45286:SF1">
    <property type="entry name" value="CHAPERONE DNAJ-DOMAIN SUPERFAMILY PROTEIN"/>
    <property type="match status" value="1"/>
</dbReference>
<evidence type="ECO:0000313" key="3">
    <source>
        <dbReference type="Proteomes" id="UP001151532"/>
    </source>
</evidence>
<dbReference type="SMART" id="SM00271">
    <property type="entry name" value="DnaJ"/>
    <property type="match status" value="1"/>
</dbReference>
<feature type="domain" description="J" evidence="1">
    <location>
        <begin position="34"/>
        <end position="100"/>
    </location>
</feature>
<dbReference type="InterPro" id="IPR018253">
    <property type="entry name" value="DnaJ_domain_CS"/>
</dbReference>
<proteinExistence type="predicted"/>
<dbReference type="Proteomes" id="UP001151532">
    <property type="component" value="Chromosome 7"/>
</dbReference>
<dbReference type="PRINTS" id="PR00625">
    <property type="entry name" value="JDOMAIN"/>
</dbReference>
<dbReference type="CDD" id="cd06257">
    <property type="entry name" value="DnaJ"/>
    <property type="match status" value="1"/>
</dbReference>
<dbReference type="Pfam" id="PF00226">
    <property type="entry name" value="DnaJ"/>
    <property type="match status" value="1"/>
</dbReference>
<sequence>MKYSYIVLSLNSSHGGRWLSSSSKSTRPELTGENAYDILGVSESSSLADIKASFHKLAKQTHPDLARHSNAFNSHRFIQILAAYEILSDSEKRAHYDSYLLSQRKRVIVPRQGSTMYRYESRMTMNKEMEVVEWLKWYRLAINDILSQREVVVGTGYFDVLEADFYSAIHAAYYGPVIESMDLLPDRFEAEERSVYETPEVLHLVSGRDLFGMDTRVLKNSDVVDDAGISHMNPRNSISDKSDAYEDLELYVSGRVVAVATRVPPTKPG</sequence>
<dbReference type="PROSITE" id="PS00636">
    <property type="entry name" value="DNAJ_1"/>
    <property type="match status" value="1"/>
</dbReference>
<dbReference type="EMBL" id="JAPFFK010000010">
    <property type="protein sequence ID" value="KAJ6740419.1"/>
    <property type="molecule type" value="Genomic_DNA"/>
</dbReference>
<protein>
    <submittedName>
        <fullName evidence="2">CHAPERONE DNAJ-DOMAIN SUPERFAMILY PROTEIN</fullName>
    </submittedName>
</protein>
<gene>
    <name evidence="2" type="ORF">OIU79_000532</name>
</gene>
<comment type="caution">
    <text evidence="2">The sequence shown here is derived from an EMBL/GenBank/DDBJ whole genome shotgun (WGS) entry which is preliminary data.</text>
</comment>
<dbReference type="InterPro" id="IPR036869">
    <property type="entry name" value="J_dom_sf"/>
</dbReference>
<organism evidence="2 3">
    <name type="scientific">Salix purpurea</name>
    <name type="common">Purple osier willow</name>
    <dbReference type="NCBI Taxonomy" id="77065"/>
    <lineage>
        <taxon>Eukaryota</taxon>
        <taxon>Viridiplantae</taxon>
        <taxon>Streptophyta</taxon>
        <taxon>Embryophyta</taxon>
        <taxon>Tracheophyta</taxon>
        <taxon>Spermatophyta</taxon>
        <taxon>Magnoliopsida</taxon>
        <taxon>eudicotyledons</taxon>
        <taxon>Gunneridae</taxon>
        <taxon>Pentapetalae</taxon>
        <taxon>rosids</taxon>
        <taxon>fabids</taxon>
        <taxon>Malpighiales</taxon>
        <taxon>Salicaceae</taxon>
        <taxon>Saliceae</taxon>
        <taxon>Salix</taxon>
    </lineage>
</organism>
<dbReference type="SUPFAM" id="SSF46565">
    <property type="entry name" value="Chaperone J-domain"/>
    <property type="match status" value="1"/>
</dbReference>